<feature type="compositionally biased region" description="Polar residues" evidence="2">
    <location>
        <begin position="1"/>
        <end position="17"/>
    </location>
</feature>
<evidence type="ECO:0000256" key="2">
    <source>
        <dbReference type="SAM" id="MobiDB-lite"/>
    </source>
</evidence>
<dbReference type="SUPFAM" id="SSF57756">
    <property type="entry name" value="Retrovirus zinc finger-like domains"/>
    <property type="match status" value="1"/>
</dbReference>
<dbReference type="SMART" id="SM00343">
    <property type="entry name" value="ZnF_C2HC"/>
    <property type="match status" value="1"/>
</dbReference>
<evidence type="ECO:0000259" key="3">
    <source>
        <dbReference type="PROSITE" id="PS50158"/>
    </source>
</evidence>
<evidence type="ECO:0000313" key="5">
    <source>
        <dbReference type="Proteomes" id="UP000706124"/>
    </source>
</evidence>
<proteinExistence type="predicted"/>
<organism evidence="4 5">
    <name type="scientific">Claviceps pazoutovae</name>
    <dbReference type="NCBI Taxonomy" id="1649127"/>
    <lineage>
        <taxon>Eukaryota</taxon>
        <taxon>Fungi</taxon>
        <taxon>Dikarya</taxon>
        <taxon>Ascomycota</taxon>
        <taxon>Pezizomycotina</taxon>
        <taxon>Sordariomycetes</taxon>
        <taxon>Hypocreomycetidae</taxon>
        <taxon>Hypocreales</taxon>
        <taxon>Clavicipitaceae</taxon>
        <taxon>Claviceps</taxon>
    </lineage>
</organism>
<comment type="caution">
    <text evidence="4">The sequence shown here is derived from an EMBL/GenBank/DDBJ whole genome shotgun (WGS) entry which is preliminary data.</text>
</comment>
<keyword evidence="1" id="KW-0863">Zinc-finger</keyword>
<keyword evidence="1" id="KW-0479">Metal-binding</keyword>
<name>A0A9P7M7N8_9HYPO</name>
<dbReference type="Proteomes" id="UP000706124">
    <property type="component" value="Unassembled WGS sequence"/>
</dbReference>
<feature type="region of interest" description="Disordered" evidence="2">
    <location>
        <begin position="97"/>
        <end position="127"/>
    </location>
</feature>
<dbReference type="GO" id="GO:0003676">
    <property type="term" value="F:nucleic acid binding"/>
    <property type="evidence" value="ECO:0007669"/>
    <property type="project" value="InterPro"/>
</dbReference>
<dbReference type="EMBL" id="SRPO01000511">
    <property type="protein sequence ID" value="KAG5931889.1"/>
    <property type="molecule type" value="Genomic_DNA"/>
</dbReference>
<keyword evidence="1" id="KW-0862">Zinc</keyword>
<accession>A0A9P7M7N8</accession>
<feature type="region of interest" description="Disordered" evidence="2">
    <location>
        <begin position="1"/>
        <end position="26"/>
    </location>
</feature>
<feature type="non-terminal residue" evidence="4">
    <location>
        <position position="1"/>
    </location>
</feature>
<dbReference type="GO" id="GO:0008270">
    <property type="term" value="F:zinc ion binding"/>
    <property type="evidence" value="ECO:0007669"/>
    <property type="project" value="UniProtKB-KW"/>
</dbReference>
<dbReference type="Gene3D" id="4.10.60.10">
    <property type="entry name" value="Zinc finger, CCHC-type"/>
    <property type="match status" value="1"/>
</dbReference>
<dbReference type="PROSITE" id="PS50158">
    <property type="entry name" value="ZF_CCHC"/>
    <property type="match status" value="1"/>
</dbReference>
<protein>
    <recommendedName>
        <fullName evidence="3">CCHC-type domain-containing protein</fullName>
    </recommendedName>
</protein>
<dbReference type="AlphaFoldDB" id="A0A9P7M7N8"/>
<feature type="compositionally biased region" description="Acidic residues" evidence="2">
    <location>
        <begin position="118"/>
        <end position="127"/>
    </location>
</feature>
<keyword evidence="5" id="KW-1185">Reference proteome</keyword>
<reference evidence="4 5" key="1">
    <citation type="journal article" date="2020" name="bioRxiv">
        <title>Whole genome comparisons of ergot fungi reveals the divergence and evolution of species within the genus Claviceps are the result of varying mechanisms driving genome evolution and host range expansion.</title>
        <authorList>
            <person name="Wyka S.A."/>
            <person name="Mondo S.J."/>
            <person name="Liu M."/>
            <person name="Dettman J."/>
            <person name="Nalam V."/>
            <person name="Broders K.D."/>
        </authorList>
    </citation>
    <scope>NUCLEOTIDE SEQUENCE [LARGE SCALE GENOMIC DNA]</scope>
    <source>
        <strain evidence="4 5">CCC 1485</strain>
    </source>
</reference>
<evidence type="ECO:0000256" key="1">
    <source>
        <dbReference type="PROSITE-ProRule" id="PRU00047"/>
    </source>
</evidence>
<feature type="domain" description="CCHC-type" evidence="3">
    <location>
        <begin position="81"/>
        <end position="98"/>
    </location>
</feature>
<dbReference type="InterPro" id="IPR036875">
    <property type="entry name" value="Znf_CCHC_sf"/>
</dbReference>
<evidence type="ECO:0000313" key="4">
    <source>
        <dbReference type="EMBL" id="KAG5931889.1"/>
    </source>
</evidence>
<dbReference type="OrthoDB" id="5141729at2759"/>
<gene>
    <name evidence="4" type="ORF">E4U60_005718</name>
</gene>
<dbReference type="InterPro" id="IPR001878">
    <property type="entry name" value="Znf_CCHC"/>
</dbReference>
<sequence length="127" mass="13933">VLSSKQVRNTFPTTSAGLRNESKTRLDREEWPAAYADFTAPLRGFDGVFSSTAAPVQLTPQQSDGDPMDISALRASGTRQRRCFYCDQIGHFKRDCPKAKKGENSVGVSNLGLGAASENEEEFDWGE</sequence>
<dbReference type="Pfam" id="PF00098">
    <property type="entry name" value="zf-CCHC"/>
    <property type="match status" value="1"/>
</dbReference>